<keyword evidence="3" id="KW-1185">Reference proteome</keyword>
<name>A0A5B8XN15_9DELT</name>
<organism evidence="2 3">
    <name type="scientific">Microvenator marinus</name>
    <dbReference type="NCBI Taxonomy" id="2600177"/>
    <lineage>
        <taxon>Bacteria</taxon>
        <taxon>Deltaproteobacteria</taxon>
        <taxon>Bradymonadales</taxon>
        <taxon>Microvenatoraceae</taxon>
        <taxon>Microvenator</taxon>
    </lineage>
</organism>
<proteinExistence type="predicted"/>
<evidence type="ECO:0000313" key="3">
    <source>
        <dbReference type="Proteomes" id="UP000321595"/>
    </source>
</evidence>
<dbReference type="AlphaFoldDB" id="A0A5B8XN15"/>
<evidence type="ECO:0000256" key="1">
    <source>
        <dbReference type="SAM" id="MobiDB-lite"/>
    </source>
</evidence>
<gene>
    <name evidence="2" type="ORF">FRD01_08250</name>
</gene>
<dbReference type="EMBL" id="CP042467">
    <property type="protein sequence ID" value="QED27232.1"/>
    <property type="molecule type" value="Genomic_DNA"/>
</dbReference>
<protein>
    <submittedName>
        <fullName evidence="2">Uncharacterized protein</fullName>
    </submittedName>
</protein>
<dbReference type="KEGG" id="bbae:FRD01_08250"/>
<dbReference type="OrthoDB" id="5504420at2"/>
<dbReference type="Proteomes" id="UP000321595">
    <property type="component" value="Chromosome"/>
</dbReference>
<accession>A0A5B8XN15</accession>
<dbReference type="RefSeq" id="WP_146958917.1">
    <property type="nucleotide sequence ID" value="NZ_CP042467.1"/>
</dbReference>
<feature type="region of interest" description="Disordered" evidence="1">
    <location>
        <begin position="21"/>
        <end position="85"/>
    </location>
</feature>
<feature type="compositionally biased region" description="Acidic residues" evidence="1">
    <location>
        <begin position="66"/>
        <end position="85"/>
    </location>
</feature>
<evidence type="ECO:0000313" key="2">
    <source>
        <dbReference type="EMBL" id="QED27232.1"/>
    </source>
</evidence>
<sequence>MIFQRLAPLSALLLTACIEAPPATSPPDVRDSGIPIDIGNDFSSDLATDLNVEDATPDSNTPDQSQEADAESDIATDIDPPECSDDTTCDDGISCNGEETCVEGVCQPGTPAACSPPFMPVPCQEIVCDPEAGLDCEFALLPENTMCDDGNACTMNDKCRAGVCAGSAQLCTGGRVCVGGSCTCPEGSFLCDGSCTSQCCSSHPESNCNRGETDATGCQEGTYKRCQAAVNNPQRCAWSGCY</sequence>
<dbReference type="PROSITE" id="PS51257">
    <property type="entry name" value="PROKAR_LIPOPROTEIN"/>
    <property type="match status" value="1"/>
</dbReference>
<reference evidence="2 3" key="1">
    <citation type="submission" date="2019-08" db="EMBL/GenBank/DDBJ databases">
        <authorList>
            <person name="Liang Q."/>
        </authorList>
    </citation>
    <scope>NUCLEOTIDE SEQUENCE [LARGE SCALE GENOMIC DNA]</scope>
    <source>
        <strain evidence="2 3">V1718</strain>
    </source>
</reference>